<gene>
    <name evidence="1" type="ORF">K8352_02455</name>
</gene>
<dbReference type="AlphaFoldDB" id="A0AAE3EU24"/>
<dbReference type="EMBL" id="JAIRBC010000002">
    <property type="protein sequence ID" value="MCG2459606.1"/>
    <property type="molecule type" value="Genomic_DNA"/>
</dbReference>
<keyword evidence="2" id="KW-1185">Reference proteome</keyword>
<accession>A0AAE3EU24</accession>
<comment type="caution">
    <text evidence="1">The sequence shown here is derived from an EMBL/GenBank/DDBJ whole genome shotgun (WGS) entry which is preliminary data.</text>
</comment>
<proteinExistence type="predicted"/>
<evidence type="ECO:0000313" key="2">
    <source>
        <dbReference type="Proteomes" id="UP001200642"/>
    </source>
</evidence>
<sequence length="183" mass="20495">MKTKSDNNHIFLIIIIFWGLSFSSCSKNSDSPKAEGYFMKFKIDGETVQFTETTAYTFDSPSQDPRYHYTINGGDGKAGFTINLSERLAIEENRIYNDTIIKKVPVAYMGYSPPDTTVYTHSSWIATINIQVALPCTVSISEVTDTNIKGTFSGEMLDIENNKSEEVTQGEFNVKRTILGITQ</sequence>
<reference evidence="1" key="1">
    <citation type="submission" date="2023-02" db="EMBL/GenBank/DDBJ databases">
        <title>Genome of Flavobacteriaceae gen. nov. sp. strain F89.</title>
        <authorList>
            <person name="Wang Y."/>
        </authorList>
    </citation>
    <scope>NUCLEOTIDE SEQUENCE</scope>
    <source>
        <strain evidence="1">F89</strain>
    </source>
</reference>
<dbReference type="Proteomes" id="UP001200642">
    <property type="component" value="Unassembled WGS sequence"/>
</dbReference>
<dbReference type="RefSeq" id="WP_317900745.1">
    <property type="nucleotide sequence ID" value="NZ_JAIRBC010000002.1"/>
</dbReference>
<name>A0AAE3EU24_9FLAO</name>
<protein>
    <submittedName>
        <fullName evidence="1">Uncharacterized protein</fullName>
    </submittedName>
</protein>
<organism evidence="1 2">
    <name type="scientific">Cerina litoralis</name>
    <dbReference type="NCBI Taxonomy" id="2874477"/>
    <lineage>
        <taxon>Bacteria</taxon>
        <taxon>Pseudomonadati</taxon>
        <taxon>Bacteroidota</taxon>
        <taxon>Flavobacteriia</taxon>
        <taxon>Flavobacteriales</taxon>
        <taxon>Flavobacteriaceae</taxon>
        <taxon>Cerina</taxon>
    </lineage>
</organism>
<evidence type="ECO:0000313" key="1">
    <source>
        <dbReference type="EMBL" id="MCG2459606.1"/>
    </source>
</evidence>
<dbReference type="PROSITE" id="PS51257">
    <property type="entry name" value="PROKAR_LIPOPROTEIN"/>
    <property type="match status" value="1"/>
</dbReference>